<keyword evidence="1" id="KW-0812">Transmembrane</keyword>
<feature type="transmembrane region" description="Helical" evidence="1">
    <location>
        <begin position="6"/>
        <end position="27"/>
    </location>
</feature>
<sequence>MTFLIVLCISYAFIVFIFYFLQDFFFFRPELLPSDFKYQYSFPFEEKQFDLPDGGRINAIWFKVPNSLGVVYFLKGNSRSIKGWGKFAKDYVGKGYDFFMMDYRGFGKSRGHRSEHIIYSDTEYIYNWLNQQYDQKKIVVLGRSLGTGFAARVAAWNDPKLLILDSPYYSFQYQISRFAWWLPLKWILKYKIPTWQYLQKVKCHVYIIHGDKDFLISYEQGVRLQKLIPDRATLITIKGGRHNNLPAFESYHKALYRILNS</sequence>
<reference evidence="3 4" key="1">
    <citation type="submission" date="2020-10" db="EMBL/GenBank/DDBJ databases">
        <title>Connecting structure to function with the recovery of over 1000 high-quality activated sludge metagenome-assembled genomes encoding full-length rRNA genes using long-read sequencing.</title>
        <authorList>
            <person name="Singleton C.M."/>
            <person name="Petriglieri F."/>
            <person name="Kristensen J.M."/>
            <person name="Kirkegaard R.H."/>
            <person name="Michaelsen T.Y."/>
            <person name="Andersen M.H."/>
            <person name="Karst S.M."/>
            <person name="Dueholm M.S."/>
            <person name="Nielsen P.H."/>
            <person name="Albertsen M."/>
        </authorList>
    </citation>
    <scope>NUCLEOTIDE SEQUENCE [LARGE SCALE GENOMIC DNA]</scope>
    <source>
        <strain evidence="3">Ribe_18-Q3-R11-54_MAXAC.273</strain>
    </source>
</reference>
<dbReference type="GO" id="GO:0016787">
    <property type="term" value="F:hydrolase activity"/>
    <property type="evidence" value="ECO:0007669"/>
    <property type="project" value="UniProtKB-KW"/>
</dbReference>
<keyword evidence="1" id="KW-0472">Membrane</keyword>
<dbReference type="Proteomes" id="UP000808337">
    <property type="component" value="Unassembled WGS sequence"/>
</dbReference>
<dbReference type="EMBL" id="JADKGY010000006">
    <property type="protein sequence ID" value="MBK9982585.1"/>
    <property type="molecule type" value="Genomic_DNA"/>
</dbReference>
<dbReference type="Pfam" id="PF12146">
    <property type="entry name" value="Hydrolase_4"/>
    <property type="match status" value="1"/>
</dbReference>
<proteinExistence type="predicted"/>
<feature type="domain" description="Serine aminopeptidase S33" evidence="2">
    <location>
        <begin position="68"/>
        <end position="202"/>
    </location>
</feature>
<evidence type="ECO:0000313" key="3">
    <source>
        <dbReference type="EMBL" id="MBK9982585.1"/>
    </source>
</evidence>
<organism evidence="3 4">
    <name type="scientific">Candidatus Opimibacter skivensis</name>
    <dbReference type="NCBI Taxonomy" id="2982028"/>
    <lineage>
        <taxon>Bacteria</taxon>
        <taxon>Pseudomonadati</taxon>
        <taxon>Bacteroidota</taxon>
        <taxon>Saprospiria</taxon>
        <taxon>Saprospirales</taxon>
        <taxon>Saprospiraceae</taxon>
        <taxon>Candidatus Opimibacter</taxon>
    </lineage>
</organism>
<dbReference type="SUPFAM" id="SSF53474">
    <property type="entry name" value="alpha/beta-Hydrolases"/>
    <property type="match status" value="1"/>
</dbReference>
<dbReference type="AlphaFoldDB" id="A0A9D7XNV3"/>
<evidence type="ECO:0000256" key="1">
    <source>
        <dbReference type="SAM" id="Phobius"/>
    </source>
</evidence>
<accession>A0A9D7XNV3</accession>
<dbReference type="Gene3D" id="3.40.50.1820">
    <property type="entry name" value="alpha/beta hydrolase"/>
    <property type="match status" value="2"/>
</dbReference>
<name>A0A9D7XNV3_9BACT</name>
<keyword evidence="3" id="KW-0378">Hydrolase</keyword>
<protein>
    <submittedName>
        <fullName evidence="3">Alpha/beta fold hydrolase</fullName>
    </submittedName>
</protein>
<dbReference type="InterPro" id="IPR029058">
    <property type="entry name" value="AB_hydrolase_fold"/>
</dbReference>
<evidence type="ECO:0000259" key="2">
    <source>
        <dbReference type="Pfam" id="PF12146"/>
    </source>
</evidence>
<dbReference type="PANTHER" id="PTHR12277:SF81">
    <property type="entry name" value="PROTEIN ABHD13"/>
    <property type="match status" value="1"/>
</dbReference>
<dbReference type="PANTHER" id="PTHR12277">
    <property type="entry name" value="ALPHA/BETA HYDROLASE DOMAIN-CONTAINING PROTEIN"/>
    <property type="match status" value="1"/>
</dbReference>
<comment type="caution">
    <text evidence="3">The sequence shown here is derived from an EMBL/GenBank/DDBJ whole genome shotgun (WGS) entry which is preliminary data.</text>
</comment>
<dbReference type="InterPro" id="IPR022742">
    <property type="entry name" value="Hydrolase_4"/>
</dbReference>
<keyword evidence="1" id="KW-1133">Transmembrane helix</keyword>
<gene>
    <name evidence="3" type="ORF">IPP15_09185</name>
</gene>
<evidence type="ECO:0000313" key="4">
    <source>
        <dbReference type="Proteomes" id="UP000808337"/>
    </source>
</evidence>